<evidence type="ECO:0000313" key="1">
    <source>
        <dbReference type="EMBL" id="CAA9541127.1"/>
    </source>
</evidence>
<dbReference type="AlphaFoldDB" id="A0A6J4U6B4"/>
<sequence length="39" mass="4510">GRTKHISRIYFLDFRYSSGSICDALRSEPAADLRRTHGR</sequence>
<dbReference type="EMBL" id="CADCVX010000682">
    <property type="protein sequence ID" value="CAA9541127.1"/>
    <property type="molecule type" value="Genomic_DNA"/>
</dbReference>
<protein>
    <submittedName>
        <fullName evidence="1">Uncharacterized protein</fullName>
    </submittedName>
</protein>
<feature type="non-terminal residue" evidence="1">
    <location>
        <position position="39"/>
    </location>
</feature>
<gene>
    <name evidence="1" type="ORF">AVDCRST_MAG91-3863</name>
</gene>
<proteinExistence type="predicted"/>
<feature type="non-terminal residue" evidence="1">
    <location>
        <position position="1"/>
    </location>
</feature>
<reference evidence="1" key="1">
    <citation type="submission" date="2020-02" db="EMBL/GenBank/DDBJ databases">
        <authorList>
            <person name="Meier V. D."/>
        </authorList>
    </citation>
    <scope>NUCLEOTIDE SEQUENCE</scope>
    <source>
        <strain evidence="1">AVDCRST_MAG91</strain>
    </source>
</reference>
<accession>A0A6J4U6B4</accession>
<organism evidence="1">
    <name type="scientific">uncultured Sphingomonadaceae bacterium</name>
    <dbReference type="NCBI Taxonomy" id="169976"/>
    <lineage>
        <taxon>Bacteria</taxon>
        <taxon>Pseudomonadati</taxon>
        <taxon>Pseudomonadota</taxon>
        <taxon>Alphaproteobacteria</taxon>
        <taxon>Sphingomonadales</taxon>
        <taxon>Sphingomonadaceae</taxon>
        <taxon>environmental samples</taxon>
    </lineage>
</organism>
<name>A0A6J4U6B4_9SPHN</name>